<dbReference type="KEGG" id="ddz:DSYM_15700"/>
<evidence type="ECO:0000313" key="3">
    <source>
        <dbReference type="Proteomes" id="UP000662914"/>
    </source>
</evidence>
<keyword evidence="1" id="KW-1133">Transmembrane helix</keyword>
<dbReference type="EMBL" id="AP021857">
    <property type="protein sequence ID" value="BBO20871.1"/>
    <property type="molecule type" value="Genomic_DNA"/>
</dbReference>
<keyword evidence="1" id="KW-0472">Membrane</keyword>
<gene>
    <name evidence="2" type="ORF">DSYM_15700</name>
</gene>
<name>A0A809S4Z7_9PROT</name>
<protein>
    <submittedName>
        <fullName evidence="2">Uncharacterized protein</fullName>
    </submittedName>
</protein>
<reference evidence="2" key="1">
    <citation type="journal article" name="DNA Res.">
        <title>The physiological potential of anammox bacteria as revealed by their core genome structure.</title>
        <authorList>
            <person name="Okubo T."/>
            <person name="Toyoda A."/>
            <person name="Fukuhara K."/>
            <person name="Uchiyama I."/>
            <person name="Harigaya Y."/>
            <person name="Kuroiwa M."/>
            <person name="Suzuki T."/>
            <person name="Murakami Y."/>
            <person name="Suwa Y."/>
            <person name="Takami H."/>
        </authorList>
    </citation>
    <scope>NUCLEOTIDE SEQUENCE</scope>
    <source>
        <strain evidence="2">317325-3</strain>
    </source>
</reference>
<feature type="transmembrane region" description="Helical" evidence="1">
    <location>
        <begin position="12"/>
        <end position="31"/>
    </location>
</feature>
<dbReference type="AlphaFoldDB" id="A0A809S4Z7"/>
<accession>A0A809S4Z7</accession>
<evidence type="ECO:0000313" key="2">
    <source>
        <dbReference type="EMBL" id="BBO20871.1"/>
    </source>
</evidence>
<dbReference type="Proteomes" id="UP000662914">
    <property type="component" value="Chromosome"/>
</dbReference>
<proteinExistence type="predicted"/>
<evidence type="ECO:0000256" key="1">
    <source>
        <dbReference type="SAM" id="Phobius"/>
    </source>
</evidence>
<keyword evidence="1" id="KW-0812">Transmembrane</keyword>
<sequence>MELTQQTLFYLWLASGLAGLLLCLWAAYRLVRWGLGHIRIEGVWFTRPQFDALLDRLQSRAKEGVILQAQESNLLDKHRPNWRPHLKTLGNQEFVDWIR</sequence>
<organism evidence="2 3">
    <name type="scientific">Candidatus Desulfobacillus denitrificans</name>
    <dbReference type="NCBI Taxonomy" id="2608985"/>
    <lineage>
        <taxon>Bacteria</taxon>
        <taxon>Pseudomonadati</taxon>
        <taxon>Pseudomonadota</taxon>
        <taxon>Betaproteobacteria</taxon>
        <taxon>Candidatus Desulfobacillus</taxon>
    </lineage>
</organism>